<keyword evidence="3" id="KW-0862">Zinc</keyword>
<evidence type="ECO:0000256" key="1">
    <source>
        <dbReference type="ARBA" id="ARBA00022723"/>
    </source>
</evidence>
<organism evidence="5 6">
    <name type="scientific">Dictyobacter formicarum</name>
    <dbReference type="NCBI Taxonomy" id="2778368"/>
    <lineage>
        <taxon>Bacteria</taxon>
        <taxon>Bacillati</taxon>
        <taxon>Chloroflexota</taxon>
        <taxon>Ktedonobacteria</taxon>
        <taxon>Ktedonobacterales</taxon>
        <taxon>Dictyobacteraceae</taxon>
        <taxon>Dictyobacter</taxon>
    </lineage>
</organism>
<reference evidence="5 6" key="1">
    <citation type="journal article" date="2021" name="Int. J. Syst. Evol. Microbiol.">
        <title>Reticulibacter mediterranei gen. nov., sp. nov., within the new family Reticulibacteraceae fam. nov., and Ktedonospora formicarum gen. nov., sp. nov., Ktedonobacter robiniae sp. nov., Dictyobacter formicarum sp. nov. and Dictyobacter arantiisoli sp. nov., belonging to the class Ktedonobacteria.</title>
        <authorList>
            <person name="Yabe S."/>
            <person name="Zheng Y."/>
            <person name="Wang C.M."/>
            <person name="Sakai Y."/>
            <person name="Abe K."/>
            <person name="Yokota A."/>
            <person name="Donadio S."/>
            <person name="Cavaletti L."/>
            <person name="Monciardini P."/>
        </authorList>
    </citation>
    <scope>NUCLEOTIDE SEQUENCE [LARGE SCALE GENOMIC DNA]</scope>
    <source>
        <strain evidence="5 6">SOSP1-9</strain>
    </source>
</reference>
<dbReference type="SUPFAM" id="SSF56731">
    <property type="entry name" value="DNA primase core"/>
    <property type="match status" value="1"/>
</dbReference>
<evidence type="ECO:0000259" key="4">
    <source>
        <dbReference type="SMART" id="SM00400"/>
    </source>
</evidence>
<dbReference type="Pfam" id="PF13155">
    <property type="entry name" value="Toprim_2"/>
    <property type="match status" value="1"/>
</dbReference>
<accession>A0ABQ3VPH7</accession>
<dbReference type="InterPro" id="IPR050219">
    <property type="entry name" value="DnaG_primase"/>
</dbReference>
<dbReference type="SUPFAM" id="SSF57783">
    <property type="entry name" value="Zinc beta-ribbon"/>
    <property type="match status" value="1"/>
</dbReference>
<keyword evidence="6" id="KW-1185">Reference proteome</keyword>
<evidence type="ECO:0000313" key="6">
    <source>
        <dbReference type="Proteomes" id="UP000635565"/>
    </source>
</evidence>
<keyword evidence="2" id="KW-0863">Zinc-finger</keyword>
<evidence type="ECO:0000256" key="3">
    <source>
        <dbReference type="ARBA" id="ARBA00022833"/>
    </source>
</evidence>
<dbReference type="InterPro" id="IPR036977">
    <property type="entry name" value="DNA_primase_Znf_CHC2"/>
</dbReference>
<dbReference type="SMART" id="SM00400">
    <property type="entry name" value="ZnF_CHCC"/>
    <property type="match status" value="1"/>
</dbReference>
<sequence>MTVSPTWTVQQIKAQVRLEDVIRRRGVELRGNQSGERMEGQCPFHAYDQTPSFNVYISNQRYHCFGCGADGDVIDFVQAFDVCSFSEAMRRLASNVVPLPTTQLLRHRTPRPVLPVPFPVAQQDSARHELLTHVHQHYHQTLLTHTPLLERLQRERGITKDGIQLCGLGYADGTCFSRLELPASRLQQAQGMGLLSPQGSERMLGRLTIPECMDEDCAWMIGRSLQPYRQGYSRRLPKYLGLSLTKPLLGYGLALQRLRARELVRGILVVEGAIDYVLAVQWKLPVLCVALVGTHASRRQLSLLLDVQRRSNAPFLLALDADEAGQQASVHLLAQLQRAGARSTVLAPVAQAKDIGDLGTQAGGRTLLTHAIERTLAQGERQ</sequence>
<dbReference type="PANTHER" id="PTHR30313:SF2">
    <property type="entry name" value="DNA PRIMASE"/>
    <property type="match status" value="1"/>
</dbReference>
<dbReference type="Gene3D" id="3.90.580.10">
    <property type="entry name" value="Zinc finger, CHC2-type domain"/>
    <property type="match status" value="1"/>
</dbReference>
<dbReference type="Gene3D" id="3.90.980.10">
    <property type="entry name" value="DNA primase, catalytic core, N-terminal domain"/>
    <property type="match status" value="1"/>
</dbReference>
<keyword evidence="1" id="KW-0479">Metal-binding</keyword>
<dbReference type="Pfam" id="PF01807">
    <property type="entry name" value="Zn_ribbon_DnaG"/>
    <property type="match status" value="1"/>
</dbReference>
<dbReference type="PANTHER" id="PTHR30313">
    <property type="entry name" value="DNA PRIMASE"/>
    <property type="match status" value="1"/>
</dbReference>
<dbReference type="Gene3D" id="3.40.1360.10">
    <property type="match status" value="1"/>
</dbReference>
<name>A0ABQ3VPH7_9CHLR</name>
<gene>
    <name evidence="5" type="ORF">KSZ_61600</name>
</gene>
<proteinExistence type="predicted"/>
<dbReference type="EMBL" id="BNJJ01000022">
    <property type="protein sequence ID" value="GHO88154.1"/>
    <property type="molecule type" value="Genomic_DNA"/>
</dbReference>
<dbReference type="RefSeq" id="WP_201365771.1">
    <property type="nucleotide sequence ID" value="NZ_BNJJ01000022.1"/>
</dbReference>
<protein>
    <recommendedName>
        <fullName evidence="4">Zinc finger CHC2-type domain-containing protein</fullName>
    </recommendedName>
</protein>
<feature type="domain" description="Zinc finger CHC2-type" evidence="4">
    <location>
        <begin position="38"/>
        <end position="93"/>
    </location>
</feature>
<comment type="caution">
    <text evidence="5">The sequence shown here is derived from an EMBL/GenBank/DDBJ whole genome shotgun (WGS) entry which is preliminary data.</text>
</comment>
<dbReference type="Proteomes" id="UP000635565">
    <property type="component" value="Unassembled WGS sequence"/>
</dbReference>
<evidence type="ECO:0000256" key="2">
    <source>
        <dbReference type="ARBA" id="ARBA00022771"/>
    </source>
</evidence>
<dbReference type="InterPro" id="IPR002694">
    <property type="entry name" value="Znf_CHC2"/>
</dbReference>
<dbReference type="InterPro" id="IPR037068">
    <property type="entry name" value="DNA_primase_core_N_sf"/>
</dbReference>
<evidence type="ECO:0000313" key="5">
    <source>
        <dbReference type="EMBL" id="GHO88154.1"/>
    </source>
</evidence>